<evidence type="ECO:0000313" key="1">
    <source>
        <dbReference type="EMBL" id="CEK49634.1"/>
    </source>
</evidence>
<name>A0A0B6Y0E6_9EUPU</name>
<dbReference type="AlphaFoldDB" id="A0A0B6Y0E6"/>
<proteinExistence type="predicted"/>
<dbReference type="EMBL" id="HACG01002769">
    <property type="protein sequence ID" value="CEK49634.1"/>
    <property type="molecule type" value="Transcribed_RNA"/>
</dbReference>
<feature type="non-terminal residue" evidence="1">
    <location>
        <position position="1"/>
    </location>
</feature>
<gene>
    <name evidence="1" type="primary">ORF8380</name>
</gene>
<sequence>YFSTNTLFPVPNLVFDSNTPQLTTDEMKYLRKAVVVYLCSAYLFCQPNV</sequence>
<accession>A0A0B6Y0E6</accession>
<reference evidence="1" key="1">
    <citation type="submission" date="2014-12" db="EMBL/GenBank/DDBJ databases">
        <title>Insight into the proteome of Arion vulgaris.</title>
        <authorList>
            <person name="Aradska J."/>
            <person name="Bulat T."/>
            <person name="Smidak R."/>
            <person name="Sarate P."/>
            <person name="Gangsoo J."/>
            <person name="Sialana F."/>
            <person name="Bilban M."/>
            <person name="Lubec G."/>
        </authorList>
    </citation>
    <scope>NUCLEOTIDE SEQUENCE</scope>
    <source>
        <tissue evidence="1">Skin</tissue>
    </source>
</reference>
<organism evidence="1">
    <name type="scientific">Arion vulgaris</name>
    <dbReference type="NCBI Taxonomy" id="1028688"/>
    <lineage>
        <taxon>Eukaryota</taxon>
        <taxon>Metazoa</taxon>
        <taxon>Spiralia</taxon>
        <taxon>Lophotrochozoa</taxon>
        <taxon>Mollusca</taxon>
        <taxon>Gastropoda</taxon>
        <taxon>Heterobranchia</taxon>
        <taxon>Euthyneura</taxon>
        <taxon>Panpulmonata</taxon>
        <taxon>Eupulmonata</taxon>
        <taxon>Stylommatophora</taxon>
        <taxon>Helicina</taxon>
        <taxon>Arionoidea</taxon>
        <taxon>Arionidae</taxon>
        <taxon>Arion</taxon>
    </lineage>
</organism>
<protein>
    <submittedName>
        <fullName evidence="1">Uncharacterized protein</fullName>
    </submittedName>
</protein>